<dbReference type="EMBL" id="OU015584">
    <property type="protein sequence ID" value="CAG5083084.1"/>
    <property type="molecule type" value="Genomic_DNA"/>
</dbReference>
<keyword evidence="3" id="KW-1185">Reference proteome</keyword>
<evidence type="ECO:0000313" key="2">
    <source>
        <dbReference type="EMBL" id="CAG5083084.1"/>
    </source>
</evidence>
<organism evidence="2 3">
    <name type="scientific">Parvicella tangerina</name>
    <dbReference type="NCBI Taxonomy" id="2829795"/>
    <lineage>
        <taxon>Bacteria</taxon>
        <taxon>Pseudomonadati</taxon>
        <taxon>Bacteroidota</taxon>
        <taxon>Flavobacteriia</taxon>
        <taxon>Flavobacteriales</taxon>
        <taxon>Parvicellaceae</taxon>
        <taxon>Parvicella</taxon>
    </lineage>
</organism>
<protein>
    <submittedName>
        <fullName evidence="2">Uncharacterized protein</fullName>
    </submittedName>
</protein>
<dbReference type="Proteomes" id="UP000683507">
    <property type="component" value="Chromosome"/>
</dbReference>
<feature type="coiled-coil region" evidence="1">
    <location>
        <begin position="120"/>
        <end position="154"/>
    </location>
</feature>
<reference evidence="2" key="1">
    <citation type="submission" date="2021-04" db="EMBL/GenBank/DDBJ databases">
        <authorList>
            <person name="Rodrigo-Torres L."/>
            <person name="Arahal R. D."/>
            <person name="Lucena T."/>
        </authorList>
    </citation>
    <scope>NUCLEOTIDE SEQUENCE</scope>
    <source>
        <strain evidence="2">AS29M-1</strain>
    </source>
</reference>
<gene>
    <name evidence="2" type="ORF">CRYO30217_02084</name>
</gene>
<sequence>MYRLGYIDEDEGQRNSFYQFLKDDFEIILFSITDETELDSLVEEIFQSGIDMLVLDFRLDETGLVNFNADSLVDKIQERNLYYPLVILTSHEEDAMDHISNANLINGKEEMLGSKVQLFKQKLNKIVSGYQAKVMEAESELETLEEKRQNEGLDAKEEDRYVELNSYLDKTMTAKSRISRTFYSEDTNKKLDDLIEKTSEILSKIEKEK</sequence>
<proteinExistence type="predicted"/>
<evidence type="ECO:0000256" key="1">
    <source>
        <dbReference type="SAM" id="Coils"/>
    </source>
</evidence>
<name>A0A916JPJ8_9FLAO</name>
<dbReference type="AlphaFoldDB" id="A0A916JPJ8"/>
<dbReference type="RefSeq" id="WP_258542296.1">
    <property type="nucleotide sequence ID" value="NZ_OU015584.1"/>
</dbReference>
<dbReference type="KEGG" id="ptan:CRYO30217_02084"/>
<evidence type="ECO:0000313" key="3">
    <source>
        <dbReference type="Proteomes" id="UP000683507"/>
    </source>
</evidence>
<accession>A0A916JPJ8</accession>
<keyword evidence="1" id="KW-0175">Coiled coil</keyword>